<dbReference type="GO" id="GO:0016651">
    <property type="term" value="F:oxidoreductase activity, acting on NAD(P)H"/>
    <property type="evidence" value="ECO:0007669"/>
    <property type="project" value="InterPro"/>
</dbReference>
<dbReference type="GO" id="GO:0000166">
    <property type="term" value="F:nucleotide binding"/>
    <property type="evidence" value="ECO:0007669"/>
    <property type="project" value="UniProtKB-KW"/>
</dbReference>
<dbReference type="AlphaFoldDB" id="A0AAD4CJ18"/>
<keyword evidence="3" id="KW-0560">Oxidoreductase</keyword>
<dbReference type="InterPro" id="IPR011032">
    <property type="entry name" value="GroES-like_sf"/>
</dbReference>
<evidence type="ECO:0000256" key="2">
    <source>
        <dbReference type="ARBA" id="ARBA00022741"/>
    </source>
</evidence>
<dbReference type="EMBL" id="VCAU01000062">
    <property type="protein sequence ID" value="KAF9887405.1"/>
    <property type="molecule type" value="Genomic_DNA"/>
</dbReference>
<evidence type="ECO:0000313" key="4">
    <source>
        <dbReference type="EMBL" id="KAF9887405.1"/>
    </source>
</evidence>
<protein>
    <recommendedName>
        <fullName evidence="6">Enoyl reductase (ER) domain-containing protein</fullName>
    </recommendedName>
</protein>
<dbReference type="Gene3D" id="3.90.180.10">
    <property type="entry name" value="Medium-chain alcohol dehydrogenases, catalytic domain"/>
    <property type="match status" value="2"/>
</dbReference>
<dbReference type="SUPFAM" id="SSF51735">
    <property type="entry name" value="NAD(P)-binding Rossmann-fold domains"/>
    <property type="match status" value="1"/>
</dbReference>
<dbReference type="PANTHER" id="PTHR45348:SF1">
    <property type="entry name" value="TRANS-ENOYL REDUCTASE STHE"/>
    <property type="match status" value="1"/>
</dbReference>
<accession>A0AAD4CJ18</accession>
<evidence type="ECO:0000256" key="1">
    <source>
        <dbReference type="ARBA" id="ARBA00008072"/>
    </source>
</evidence>
<keyword evidence="2" id="KW-0547">Nucleotide-binding</keyword>
<dbReference type="Proteomes" id="UP001194746">
    <property type="component" value="Unassembled WGS sequence"/>
</dbReference>
<dbReference type="InterPro" id="IPR036291">
    <property type="entry name" value="NAD(P)-bd_dom_sf"/>
</dbReference>
<dbReference type="Gene3D" id="3.40.50.720">
    <property type="entry name" value="NAD(P)-binding Rossmann-like Domain"/>
    <property type="match status" value="1"/>
</dbReference>
<name>A0AAD4CJ18_ASPNN</name>
<comment type="similarity">
    <text evidence="1">Belongs to the zinc-containing alcohol dehydrogenase family.</text>
</comment>
<keyword evidence="5" id="KW-1185">Reference proteome</keyword>
<evidence type="ECO:0008006" key="6">
    <source>
        <dbReference type="Google" id="ProtNLM"/>
    </source>
</evidence>
<proteinExistence type="inferred from homology"/>
<evidence type="ECO:0000313" key="5">
    <source>
        <dbReference type="Proteomes" id="UP001194746"/>
    </source>
</evidence>
<gene>
    <name evidence="4" type="ORF">FE257_010260</name>
</gene>
<dbReference type="InterPro" id="IPR047122">
    <property type="entry name" value="Trans-enoyl_RdTase-like"/>
</dbReference>
<dbReference type="PANTHER" id="PTHR45348">
    <property type="entry name" value="HYPOTHETICAL OXIDOREDUCTASE (EUROFUNG)"/>
    <property type="match status" value="1"/>
</dbReference>
<reference evidence="4" key="2">
    <citation type="submission" date="2020-02" db="EMBL/GenBank/DDBJ databases">
        <authorList>
            <person name="Gilchrist C.L.M."/>
            <person name="Chooi Y.-H."/>
        </authorList>
    </citation>
    <scope>NUCLEOTIDE SEQUENCE</scope>
    <source>
        <strain evidence="4">MST-FP2251</strain>
    </source>
</reference>
<organism evidence="4 5">
    <name type="scientific">Aspergillus nanangensis</name>
    <dbReference type="NCBI Taxonomy" id="2582783"/>
    <lineage>
        <taxon>Eukaryota</taxon>
        <taxon>Fungi</taxon>
        <taxon>Dikarya</taxon>
        <taxon>Ascomycota</taxon>
        <taxon>Pezizomycotina</taxon>
        <taxon>Eurotiomycetes</taxon>
        <taxon>Eurotiomycetidae</taxon>
        <taxon>Eurotiales</taxon>
        <taxon>Aspergillaceae</taxon>
        <taxon>Aspergillus</taxon>
        <taxon>Aspergillus subgen. Circumdati</taxon>
    </lineage>
</organism>
<reference evidence="4" key="1">
    <citation type="journal article" date="2019" name="Beilstein J. Org. Chem.">
        <title>Nanangenines: drimane sesquiterpenoids as the dominant metabolite cohort of a novel Australian fungus, Aspergillus nanangensis.</title>
        <authorList>
            <person name="Lacey H.J."/>
            <person name="Gilchrist C.L.M."/>
            <person name="Crombie A."/>
            <person name="Kalaitzis J.A."/>
            <person name="Vuong D."/>
            <person name="Rutledge P.J."/>
            <person name="Turner P."/>
            <person name="Pitt J.I."/>
            <person name="Lacey E."/>
            <person name="Chooi Y.H."/>
            <person name="Piggott A.M."/>
        </authorList>
    </citation>
    <scope>NUCLEOTIDE SEQUENCE</scope>
    <source>
        <strain evidence="4">MST-FP2251</strain>
    </source>
</reference>
<comment type="caution">
    <text evidence="4">The sequence shown here is derived from an EMBL/GenBank/DDBJ whole genome shotgun (WGS) entry which is preliminary data.</text>
</comment>
<sequence length="254" mass="27403">MPNETYTALLQEPDSPNPLSLGLSHAVPLRDTSTSSTDVLVRVLAVALNHCDYKFPTKIPSPGGGVGCDFCGIVERCGYAPIAVTSSTSARLPMKYGAIGTAIYTSPSCIQQIKTLAGGAPIRRALDCITTPESHAICMSALARTGGRYVALEAVPSYWATRHAVKKRMVLGYEALGARVDFGDSPYTCDADPVLYNILIRWTQEVQQALDLGLIRPHPVREIPGKWDGIIKALDMLQRGEVHGEKLVVRIAEA</sequence>
<dbReference type="SUPFAM" id="SSF50129">
    <property type="entry name" value="GroES-like"/>
    <property type="match status" value="1"/>
</dbReference>
<evidence type="ECO:0000256" key="3">
    <source>
        <dbReference type="ARBA" id="ARBA00023002"/>
    </source>
</evidence>